<organism evidence="1 2">
    <name type="scientific">Kribbella amoyensis</name>
    <dbReference type="NCBI Taxonomy" id="996641"/>
    <lineage>
        <taxon>Bacteria</taxon>
        <taxon>Bacillati</taxon>
        <taxon>Actinomycetota</taxon>
        <taxon>Actinomycetes</taxon>
        <taxon>Propionibacteriales</taxon>
        <taxon>Kribbellaceae</taxon>
        <taxon>Kribbella</taxon>
    </lineage>
</organism>
<comment type="caution">
    <text evidence="1">The sequence shown here is derived from an EMBL/GenBank/DDBJ whole genome shotgun (WGS) entry which is preliminary data.</text>
</comment>
<evidence type="ECO:0000313" key="2">
    <source>
        <dbReference type="Proteomes" id="UP000318380"/>
    </source>
</evidence>
<dbReference type="AlphaFoldDB" id="A0A561B7M8"/>
<dbReference type="OrthoDB" id="3828889at2"/>
<keyword evidence="2" id="KW-1185">Reference proteome</keyword>
<sequence length="104" mass="11741">MTRLYLATLDGQKVWVTALIDEDVWTYVANTGQFHLNRELRDEFFTGAELEFTEIGPRTARQHVDEGVGRLDDDKVTQTLRAWDADAETLSPETVFAAAVADHT</sequence>
<dbReference type="RefSeq" id="WP_145813542.1">
    <property type="nucleotide sequence ID" value="NZ_VIVK01000002.1"/>
</dbReference>
<protein>
    <submittedName>
        <fullName evidence="1">Uncharacterized protein</fullName>
    </submittedName>
</protein>
<dbReference type="EMBL" id="VIVK01000002">
    <property type="protein sequence ID" value="TWD74758.1"/>
    <property type="molecule type" value="Genomic_DNA"/>
</dbReference>
<gene>
    <name evidence="1" type="ORF">FB561_6189</name>
</gene>
<proteinExistence type="predicted"/>
<dbReference type="Proteomes" id="UP000318380">
    <property type="component" value="Unassembled WGS sequence"/>
</dbReference>
<name>A0A561B7M8_9ACTN</name>
<evidence type="ECO:0000313" key="1">
    <source>
        <dbReference type="EMBL" id="TWD74758.1"/>
    </source>
</evidence>
<reference evidence="1 2" key="1">
    <citation type="submission" date="2019-06" db="EMBL/GenBank/DDBJ databases">
        <title>Sequencing the genomes of 1000 actinobacteria strains.</title>
        <authorList>
            <person name="Klenk H.-P."/>
        </authorList>
    </citation>
    <scope>NUCLEOTIDE SEQUENCE [LARGE SCALE GENOMIC DNA]</scope>
    <source>
        <strain evidence="1 2">DSM 24683</strain>
    </source>
</reference>
<accession>A0A561B7M8</accession>